<organism evidence="2">
    <name type="scientific">Bacteroides ovatus</name>
    <dbReference type="NCBI Taxonomy" id="28116"/>
    <lineage>
        <taxon>Bacteria</taxon>
        <taxon>Pseudomonadati</taxon>
        <taxon>Bacteroidota</taxon>
        <taxon>Bacteroidia</taxon>
        <taxon>Bacteroidales</taxon>
        <taxon>Bacteroidaceae</taxon>
        <taxon>Bacteroides</taxon>
    </lineage>
</organism>
<feature type="non-terminal residue" evidence="2">
    <location>
        <position position="1"/>
    </location>
</feature>
<reference evidence="2" key="1">
    <citation type="journal article" date="2019" name="Nat. Med.">
        <title>A library of human gut bacterial isolates paired with longitudinal multiomics data enables mechanistic microbiome research.</title>
        <authorList>
            <person name="Poyet M."/>
            <person name="Groussin M."/>
            <person name="Gibbons S.M."/>
            <person name="Avila-Pacheco J."/>
            <person name="Jiang X."/>
            <person name="Kearney S.M."/>
            <person name="Perrotta A.R."/>
            <person name="Berdy B."/>
            <person name="Zhao S."/>
            <person name="Lieberman T.D."/>
            <person name="Swanson P.K."/>
            <person name="Smith M."/>
            <person name="Roesemann S."/>
            <person name="Alexander J.E."/>
            <person name="Rich S.A."/>
            <person name="Livny J."/>
            <person name="Vlamakis H."/>
            <person name="Clish C."/>
            <person name="Bullock K."/>
            <person name="Deik A."/>
            <person name="Scott J."/>
            <person name="Pierce K.A."/>
            <person name="Xavier R.J."/>
            <person name="Alm E.J."/>
        </authorList>
    </citation>
    <scope>NUCLEOTIDE SEQUENCE</scope>
    <source>
        <strain evidence="2">BIOML-A147</strain>
    </source>
</reference>
<evidence type="ECO:0000313" key="2">
    <source>
        <dbReference type="EMBL" id="KAA4029069.1"/>
    </source>
</evidence>
<dbReference type="Gene3D" id="3.90.320.10">
    <property type="match status" value="1"/>
</dbReference>
<protein>
    <submittedName>
        <fullName evidence="2">Dna2/Cas4 domain-containing protein</fullName>
    </submittedName>
</protein>
<name>A0A641S268_BACOV</name>
<dbReference type="EMBL" id="VWKO01000109">
    <property type="protein sequence ID" value="KAA4029069.1"/>
    <property type="molecule type" value="Genomic_DNA"/>
</dbReference>
<dbReference type="AlphaFoldDB" id="A0A641S268"/>
<comment type="caution">
    <text evidence="2">The sequence shown here is derived from an EMBL/GenBank/DDBJ whole genome shotgun (WGS) entry which is preliminary data.</text>
</comment>
<sequence length="164" mass="19371">RQSNRSADFIQGIEEEDSDDRFINRGRMLHTLFSVIETAEDIDPAIERLIFEGVIRNDEKEKVAREVAKKAFSSPEIQDWYSGKWTLFNECAIIYKEKGILQTRRPDRVMMKDDQVVVVDFKFGKENPKYNKQVKGYMQLLTKMGYKNITGYLWYVDEEKIEKV</sequence>
<proteinExistence type="predicted"/>
<gene>
    <name evidence="2" type="ORF">F3D60_15685</name>
</gene>
<feature type="domain" description="DUF83" evidence="1">
    <location>
        <begin position="102"/>
        <end position="164"/>
    </location>
</feature>
<accession>A0A641S268</accession>
<dbReference type="InterPro" id="IPR011604">
    <property type="entry name" value="PDDEXK-like_dom_sf"/>
</dbReference>
<dbReference type="InterPro" id="IPR022765">
    <property type="entry name" value="Dna2/Cas4_DUF83"/>
</dbReference>
<dbReference type="Pfam" id="PF01930">
    <property type="entry name" value="Cas_Cas4"/>
    <property type="match status" value="1"/>
</dbReference>
<evidence type="ECO:0000259" key="1">
    <source>
        <dbReference type="Pfam" id="PF01930"/>
    </source>
</evidence>